<proteinExistence type="predicted"/>
<comment type="caution">
    <text evidence="1">The sequence shown here is derived from an EMBL/GenBank/DDBJ whole genome shotgun (WGS) entry which is preliminary data.</text>
</comment>
<keyword evidence="2" id="KW-1185">Reference proteome</keyword>
<dbReference type="AlphaFoldDB" id="A0A4V6A4M1"/>
<reference evidence="1 2" key="2">
    <citation type="journal article" date="2019" name="G3 (Bethesda)">
        <title>Hybrid Assembly of the Genome of the Entomopathogenic Nematode Steinernema carpocapsae Identifies the X-Chromosome.</title>
        <authorList>
            <person name="Serra L."/>
            <person name="Macchietto M."/>
            <person name="Macias-Munoz A."/>
            <person name="McGill C.J."/>
            <person name="Rodriguez I.M."/>
            <person name="Rodriguez B."/>
            <person name="Murad R."/>
            <person name="Mortazavi A."/>
        </authorList>
    </citation>
    <scope>NUCLEOTIDE SEQUENCE [LARGE SCALE GENOMIC DNA]</scope>
    <source>
        <strain evidence="1 2">ALL</strain>
    </source>
</reference>
<name>A0A4V6A4M1_STECR</name>
<accession>A0A4V6A4M1</accession>
<reference evidence="1 2" key="1">
    <citation type="journal article" date="2015" name="Genome Biol.">
        <title>Comparative genomics of Steinernema reveals deeply conserved gene regulatory networks.</title>
        <authorList>
            <person name="Dillman A.R."/>
            <person name="Macchietto M."/>
            <person name="Porter C.F."/>
            <person name="Rogers A."/>
            <person name="Williams B."/>
            <person name="Antoshechkin I."/>
            <person name="Lee M.M."/>
            <person name="Goodwin Z."/>
            <person name="Lu X."/>
            <person name="Lewis E.E."/>
            <person name="Goodrich-Blair H."/>
            <person name="Stock S.P."/>
            <person name="Adams B.J."/>
            <person name="Sternberg P.W."/>
            <person name="Mortazavi A."/>
        </authorList>
    </citation>
    <scope>NUCLEOTIDE SEQUENCE [LARGE SCALE GENOMIC DNA]</scope>
    <source>
        <strain evidence="1 2">ALL</strain>
    </source>
</reference>
<dbReference type="EMBL" id="AZBU02000003">
    <property type="protein sequence ID" value="TKR87495.1"/>
    <property type="molecule type" value="Genomic_DNA"/>
</dbReference>
<sequence>MCDPISVCSSLNASNGCMGNDGENGLKVCCCSTKNCNLNKPLRVNKNLQCYVGVSMGQGYMPNGYHRGARQPCPSGQCANTTMVYRGFPFTVYTCDPMGICDIMDVSDNRCNNPPLAPNLKGCCCDNKNFCNVGNSSWVPAPNANKPVNRHNLTCFLGVALGAKRFGRSIQCNGDCLSFHLGTNVSLYACDPINVCDDLSISGTCQPPHVGPNGISACCCHYPQENCNLIPVPPTQYPPFNFTNKCFVGLGIKNKNNFLRGDVMPCDGQCANVTTQVTGLGDLTMYMCDPMSMCLAMKMEHQCKSFPGDIMLKGCCCDDAPICNYVGPNQNSLPTAGPPGPAIACPKVCGSAWATLA</sequence>
<evidence type="ECO:0000313" key="2">
    <source>
        <dbReference type="Proteomes" id="UP000298663"/>
    </source>
</evidence>
<protein>
    <recommendedName>
        <fullName evidence="3">ET module</fullName>
    </recommendedName>
</protein>
<dbReference type="InterPro" id="IPR002603">
    <property type="entry name" value="ET_repeat"/>
</dbReference>
<dbReference type="OrthoDB" id="5803891at2759"/>
<organism evidence="1 2">
    <name type="scientific">Steinernema carpocapsae</name>
    <name type="common">Entomopathogenic nematode</name>
    <dbReference type="NCBI Taxonomy" id="34508"/>
    <lineage>
        <taxon>Eukaryota</taxon>
        <taxon>Metazoa</taxon>
        <taxon>Ecdysozoa</taxon>
        <taxon>Nematoda</taxon>
        <taxon>Chromadorea</taxon>
        <taxon>Rhabditida</taxon>
        <taxon>Tylenchina</taxon>
        <taxon>Panagrolaimomorpha</taxon>
        <taxon>Strongyloidoidea</taxon>
        <taxon>Steinernematidae</taxon>
        <taxon>Steinernema</taxon>
    </lineage>
</organism>
<dbReference type="Pfam" id="PF01684">
    <property type="entry name" value="ET"/>
    <property type="match status" value="3"/>
</dbReference>
<evidence type="ECO:0000313" key="1">
    <source>
        <dbReference type="EMBL" id="TKR87495.1"/>
    </source>
</evidence>
<gene>
    <name evidence="1" type="ORF">L596_011884</name>
</gene>
<dbReference type="Proteomes" id="UP000298663">
    <property type="component" value="Unassembled WGS sequence"/>
</dbReference>
<evidence type="ECO:0008006" key="3">
    <source>
        <dbReference type="Google" id="ProtNLM"/>
    </source>
</evidence>